<evidence type="ECO:0000256" key="6">
    <source>
        <dbReference type="ARBA" id="ARBA00022692"/>
    </source>
</evidence>
<keyword evidence="5" id="KW-0808">Transferase</keyword>
<dbReference type="Gene3D" id="3.90.1480.20">
    <property type="entry name" value="Glycosyl transferase family 29"/>
    <property type="match status" value="1"/>
</dbReference>
<evidence type="ECO:0000256" key="5">
    <source>
        <dbReference type="ARBA" id="ARBA00022679"/>
    </source>
</evidence>
<dbReference type="InterPro" id="IPR001675">
    <property type="entry name" value="Glyco_trans_29"/>
</dbReference>
<dbReference type="Pfam" id="PF00777">
    <property type="entry name" value="Glyco_transf_29"/>
    <property type="match status" value="1"/>
</dbReference>
<comment type="pathway">
    <text evidence="2">Protein modification; protein glycosylation.</text>
</comment>
<feature type="transmembrane region" description="Helical" evidence="24">
    <location>
        <begin position="17"/>
        <end position="37"/>
    </location>
</feature>
<keyword evidence="13" id="KW-0325">Glycoprotein</keyword>
<evidence type="ECO:0000256" key="14">
    <source>
        <dbReference type="ARBA" id="ARBA00043723"/>
    </source>
</evidence>
<comment type="subcellular location">
    <subcellularLocation>
        <location evidence="1">Golgi apparatus membrane</location>
        <topology evidence="1">Single-pass type II membrane protein</topology>
    </subcellularLocation>
</comment>
<dbReference type="RefSeq" id="XP_021006590.1">
    <property type="nucleotide sequence ID" value="XM_021150931.2"/>
</dbReference>
<organism evidence="25 26">
    <name type="scientific">Mus caroli</name>
    <name type="common">Ryukyu mouse</name>
    <name type="synonym">Ricefield mouse</name>
    <dbReference type="NCBI Taxonomy" id="10089"/>
    <lineage>
        <taxon>Eukaryota</taxon>
        <taxon>Metazoa</taxon>
        <taxon>Chordata</taxon>
        <taxon>Craniata</taxon>
        <taxon>Vertebrata</taxon>
        <taxon>Euteleostomi</taxon>
        <taxon>Mammalia</taxon>
        <taxon>Eutheria</taxon>
        <taxon>Euarchontoglires</taxon>
        <taxon>Glires</taxon>
        <taxon>Rodentia</taxon>
        <taxon>Myomorpha</taxon>
        <taxon>Muroidea</taxon>
        <taxon>Muridae</taxon>
        <taxon>Murinae</taxon>
        <taxon>Mus</taxon>
        <taxon>Mus</taxon>
    </lineage>
</organism>
<evidence type="ECO:0000256" key="10">
    <source>
        <dbReference type="ARBA" id="ARBA00023098"/>
    </source>
</evidence>
<dbReference type="GO" id="GO:0003828">
    <property type="term" value="F:alpha-N-acetylneuraminate alpha-2,8-sialyltransferase activity"/>
    <property type="evidence" value="ECO:0007669"/>
    <property type="project" value="TreeGrafter"/>
</dbReference>
<evidence type="ECO:0000256" key="22">
    <source>
        <dbReference type="ARBA" id="ARBA00083168"/>
    </source>
</evidence>
<comment type="function">
    <text evidence="19">Involved in the synthesis of gangliosides GD1c, GT1a, GQ1b, GP1c and GT3 from GD1a, GT1b, GM1b and GD3 respectively.</text>
</comment>
<dbReference type="InterPro" id="IPR012163">
    <property type="entry name" value="Sialyl_trans"/>
</dbReference>
<evidence type="ECO:0000256" key="1">
    <source>
        <dbReference type="ARBA" id="ARBA00004323"/>
    </source>
</evidence>
<keyword evidence="25" id="KW-1185">Reference proteome</keyword>
<gene>
    <name evidence="26" type="primary">St8sia5</name>
</gene>
<dbReference type="GO" id="GO:0000139">
    <property type="term" value="C:Golgi membrane"/>
    <property type="evidence" value="ECO:0007669"/>
    <property type="project" value="UniProtKB-SubCell"/>
</dbReference>
<dbReference type="InterPro" id="IPR050943">
    <property type="entry name" value="Glycosyltr_29_Sialyltrsf"/>
</dbReference>
<evidence type="ECO:0000256" key="21">
    <source>
        <dbReference type="ARBA" id="ARBA00082846"/>
    </source>
</evidence>
<keyword evidence="12" id="KW-1015">Disulfide bond</keyword>
<evidence type="ECO:0000256" key="7">
    <source>
        <dbReference type="ARBA" id="ARBA00022968"/>
    </source>
</evidence>
<comment type="catalytic activity">
    <reaction evidence="18">
        <text>a ganglioside GQ1c (d18:1(4E)) + CMP-N-acetyl-beta-neuraminate = a ganglioside GP1c (d18:1(4E)) + CMP + H(+)</text>
        <dbReference type="Rhea" id="RHEA:47592"/>
        <dbReference type="ChEBI" id="CHEBI:15378"/>
        <dbReference type="ChEBI" id="CHEBI:57812"/>
        <dbReference type="ChEBI" id="CHEBI:60377"/>
        <dbReference type="ChEBI" id="CHEBI:87791"/>
        <dbReference type="ChEBI" id="CHEBI:87792"/>
    </reaction>
    <physiologicalReaction direction="left-to-right" evidence="18">
        <dbReference type="Rhea" id="RHEA:47593"/>
    </physiologicalReaction>
</comment>
<evidence type="ECO:0000256" key="9">
    <source>
        <dbReference type="ARBA" id="ARBA00023034"/>
    </source>
</evidence>
<protein>
    <recommendedName>
        <fullName evidence="20">Alpha-2,8-sialyltransferase 8E</fullName>
    </recommendedName>
    <alternativeName>
        <fullName evidence="21">Sialyltransferase 8E</fullName>
    </alternativeName>
    <alternativeName>
        <fullName evidence="22">Sialyltransferase St8Sia V</fullName>
    </alternativeName>
</protein>
<comment type="catalytic activity">
    <reaction evidence="15">
        <text>a ganglioside GD1a (d18:1(4E)) + CMP-N-acetyl-beta-neuraminate = a ganglioside GT1a (d18:1(4E)) + CMP + H(+)</text>
        <dbReference type="Rhea" id="RHEA:41768"/>
        <dbReference type="ChEBI" id="CHEBI:15378"/>
        <dbReference type="ChEBI" id="CHEBI:57812"/>
        <dbReference type="ChEBI" id="CHEBI:60377"/>
        <dbReference type="ChEBI" id="CHEBI:78445"/>
        <dbReference type="ChEBI" id="CHEBI:78447"/>
    </reaction>
    <physiologicalReaction direction="left-to-right" evidence="15">
        <dbReference type="Rhea" id="RHEA:41769"/>
    </physiologicalReaction>
</comment>
<evidence type="ECO:0000313" key="26">
    <source>
        <dbReference type="RefSeq" id="XP_021006590.1"/>
    </source>
</evidence>
<dbReference type="GeneID" id="110284928"/>
<keyword evidence="9" id="KW-0333">Golgi apparatus</keyword>
<dbReference type="PANTHER" id="PTHR11987:SF4">
    <property type="entry name" value="ALPHA-2,8-SIALYLTRANSFERASE 8E"/>
    <property type="match status" value="1"/>
</dbReference>
<name>A0A6P5NTZ7_MUSCR</name>
<dbReference type="GO" id="GO:0006629">
    <property type="term" value="P:lipid metabolic process"/>
    <property type="evidence" value="ECO:0007669"/>
    <property type="project" value="UniProtKB-KW"/>
</dbReference>
<dbReference type="InterPro" id="IPR038578">
    <property type="entry name" value="GT29-like_sf"/>
</dbReference>
<dbReference type="PIRSF" id="PIRSF005557">
    <property type="entry name" value="Sialyl_trans"/>
    <property type="match status" value="1"/>
</dbReference>
<reference evidence="26" key="1">
    <citation type="submission" date="2025-08" db="UniProtKB">
        <authorList>
            <consortium name="RefSeq"/>
        </authorList>
    </citation>
    <scope>IDENTIFICATION</scope>
</reference>
<evidence type="ECO:0000256" key="2">
    <source>
        <dbReference type="ARBA" id="ARBA00004922"/>
    </source>
</evidence>
<dbReference type="CTD" id="29906"/>
<feature type="disulfide bond" evidence="23">
    <location>
        <begin position="164"/>
        <end position="313"/>
    </location>
</feature>
<keyword evidence="4" id="KW-0328">Glycosyltransferase</keyword>
<evidence type="ECO:0000256" key="3">
    <source>
        <dbReference type="ARBA" id="ARBA00006003"/>
    </source>
</evidence>
<comment type="catalytic activity">
    <reaction evidence="14">
        <text>a ganglioside GM1b (d18:1(4E)) + CMP-N-acetyl-beta-neuraminate = a ganglioside GD1c (d18:1(4E)) + CMP + H(+)</text>
        <dbReference type="Rhea" id="RHEA:47576"/>
        <dbReference type="ChEBI" id="CHEBI:15378"/>
        <dbReference type="ChEBI" id="CHEBI:57812"/>
        <dbReference type="ChEBI" id="CHEBI:60377"/>
        <dbReference type="ChEBI" id="CHEBI:78568"/>
        <dbReference type="ChEBI" id="CHEBI:87787"/>
    </reaction>
    <physiologicalReaction direction="left-to-right" evidence="14">
        <dbReference type="Rhea" id="RHEA:47577"/>
    </physiologicalReaction>
</comment>
<evidence type="ECO:0000256" key="12">
    <source>
        <dbReference type="ARBA" id="ARBA00023157"/>
    </source>
</evidence>
<proteinExistence type="inferred from homology"/>
<evidence type="ECO:0000256" key="8">
    <source>
        <dbReference type="ARBA" id="ARBA00022989"/>
    </source>
</evidence>
<evidence type="ECO:0000256" key="20">
    <source>
        <dbReference type="ARBA" id="ARBA00070573"/>
    </source>
</evidence>
<evidence type="ECO:0000256" key="11">
    <source>
        <dbReference type="ARBA" id="ARBA00023136"/>
    </source>
</evidence>
<keyword evidence="10" id="KW-0443">Lipid metabolism</keyword>
<evidence type="ECO:0000256" key="15">
    <source>
        <dbReference type="ARBA" id="ARBA00043743"/>
    </source>
</evidence>
<comment type="catalytic activity">
    <reaction evidence="17">
        <text>a ganglioside GD3 (d18:1(4E)) + CMP-N-acetyl-beta-neuraminate = a ganglioside GT3 (d18:1(4E)) + CMP + H(+)</text>
        <dbReference type="Rhea" id="RHEA:41764"/>
        <dbReference type="ChEBI" id="CHEBI:15378"/>
        <dbReference type="ChEBI" id="CHEBI:57812"/>
        <dbReference type="ChEBI" id="CHEBI:60377"/>
        <dbReference type="ChEBI" id="CHEBI:78436"/>
        <dbReference type="ChEBI" id="CHEBI:78438"/>
    </reaction>
    <physiologicalReaction direction="left-to-right" evidence="17">
        <dbReference type="Rhea" id="RHEA:41765"/>
    </physiologicalReaction>
</comment>
<comment type="similarity">
    <text evidence="3">Belongs to the glycosyltransferase 29 family.</text>
</comment>
<dbReference type="GO" id="GO:0009311">
    <property type="term" value="P:oligosaccharide metabolic process"/>
    <property type="evidence" value="ECO:0007669"/>
    <property type="project" value="TreeGrafter"/>
</dbReference>
<dbReference type="AlphaFoldDB" id="A0A6P5NTZ7"/>
<evidence type="ECO:0000256" key="4">
    <source>
        <dbReference type="ARBA" id="ARBA00022676"/>
    </source>
</evidence>
<comment type="catalytic activity">
    <reaction evidence="16">
        <text>a ganglioside GT1b (d18:1(4E)) + CMP-N-acetyl-beta-neuraminate = a ganglioside GQ1b (d18:1(4E)) + CMP + H(+)</text>
        <dbReference type="Rhea" id="RHEA:41772"/>
        <dbReference type="ChEBI" id="CHEBI:15378"/>
        <dbReference type="ChEBI" id="CHEBI:57812"/>
        <dbReference type="ChEBI" id="CHEBI:60377"/>
        <dbReference type="ChEBI" id="CHEBI:78452"/>
        <dbReference type="ChEBI" id="CHEBI:78455"/>
    </reaction>
    <physiologicalReaction direction="left-to-right" evidence="16">
        <dbReference type="Rhea" id="RHEA:41773"/>
    </physiologicalReaction>
</comment>
<dbReference type="PANTHER" id="PTHR11987">
    <property type="entry name" value="ALPHA-2,8-SIALYLTRANSFERASE"/>
    <property type="match status" value="1"/>
</dbReference>
<evidence type="ECO:0000256" key="13">
    <source>
        <dbReference type="ARBA" id="ARBA00023180"/>
    </source>
</evidence>
<keyword evidence="6 24" id="KW-0812">Transmembrane</keyword>
<evidence type="ECO:0000256" key="24">
    <source>
        <dbReference type="SAM" id="Phobius"/>
    </source>
</evidence>
<dbReference type="Proteomes" id="UP000515126">
    <property type="component" value="Chromosome 18"/>
</dbReference>
<keyword evidence="11 24" id="KW-0472">Membrane</keyword>
<dbReference type="GO" id="GO:0006491">
    <property type="term" value="P:N-glycan processing"/>
    <property type="evidence" value="ECO:0007669"/>
    <property type="project" value="TreeGrafter"/>
</dbReference>
<keyword evidence="8 24" id="KW-1133">Transmembrane helix</keyword>
<keyword evidence="7" id="KW-0735">Signal-anchor</keyword>
<evidence type="ECO:0000256" key="19">
    <source>
        <dbReference type="ARBA" id="ARBA00056957"/>
    </source>
</evidence>
<evidence type="ECO:0000256" key="23">
    <source>
        <dbReference type="PIRSR" id="PIRSR005557-2"/>
    </source>
</evidence>
<dbReference type="FunFam" id="3.90.1480.20:FF:000004">
    <property type="entry name" value="alpha-2,8-sialyltransferase 8E isoform X1"/>
    <property type="match status" value="1"/>
</dbReference>
<evidence type="ECO:0000313" key="25">
    <source>
        <dbReference type="Proteomes" id="UP000515126"/>
    </source>
</evidence>
<evidence type="ECO:0000256" key="17">
    <source>
        <dbReference type="ARBA" id="ARBA00043833"/>
    </source>
</evidence>
<sequence length="376" mass="43813">MRYADPSANRDLLGNRTLLFIFICAFALVTLLQQILYSKSYIKRYFEFYKEPLEFNSTRCLELRQEILEVKVLSMVKQSELFERWKSLQICKWAMDTAEASLFKSTLSRCCNAPSFLFTTQKNTPVETNLRYEVESSGLYHIDQEIFKMFPKEMPYYRSQFKKCAVVGNGGILKNSGCGKEINSADFVFRCNLPPISGIYTSDVGEKTDVVTVNPSIIIDRFHKLEKWRRPFFSVLQRYENASVLLPAFYNVRNTLVSFRVKYMLDDFQSRQPVYFFHPQYLSSVSRYWLSLGVRARRISTGLILVTAALELCEEVHLFGFWAFPMNPSGFFITHHYYDNVKPKPGFHAMPSEIFTFLRMHSRGILRVHTGTCNCC</sequence>
<accession>A0A6P5NTZ7</accession>
<evidence type="ECO:0000256" key="16">
    <source>
        <dbReference type="ARBA" id="ARBA00043792"/>
    </source>
</evidence>
<evidence type="ECO:0000256" key="18">
    <source>
        <dbReference type="ARBA" id="ARBA00050108"/>
    </source>
</evidence>